<evidence type="ECO:0000256" key="2">
    <source>
        <dbReference type="SAM" id="SignalP"/>
    </source>
</evidence>
<feature type="chain" id="PRO_5026070928" evidence="2">
    <location>
        <begin position="32"/>
        <end position="216"/>
    </location>
</feature>
<dbReference type="Proteomes" id="UP000501705">
    <property type="component" value="Chromosome"/>
</dbReference>
<dbReference type="Pfam" id="PF09203">
    <property type="entry name" value="MspA"/>
    <property type="match status" value="1"/>
</dbReference>
<organism evidence="3 4">
    <name type="scientific">Nocardia brasiliensis</name>
    <dbReference type="NCBI Taxonomy" id="37326"/>
    <lineage>
        <taxon>Bacteria</taxon>
        <taxon>Bacillati</taxon>
        <taxon>Actinomycetota</taxon>
        <taxon>Actinomycetes</taxon>
        <taxon>Mycobacteriales</taxon>
        <taxon>Nocardiaceae</taxon>
        <taxon>Nocardia</taxon>
    </lineage>
</organism>
<gene>
    <name evidence="3" type="ORF">F5X71_31610</name>
</gene>
<accession>A0A6G9XZ77</accession>
<feature type="signal peptide" evidence="2">
    <location>
        <begin position="1"/>
        <end position="31"/>
    </location>
</feature>
<reference evidence="3 4" key="1">
    <citation type="journal article" date="2019" name="ACS Chem. Biol.">
        <title>Identification and Mobilization of a Cryptic Antibiotic Biosynthesis Gene Locus from a Human-Pathogenic Nocardia Isolate.</title>
        <authorList>
            <person name="Herisse M."/>
            <person name="Ishida K."/>
            <person name="Porter J.L."/>
            <person name="Howden B."/>
            <person name="Hertweck C."/>
            <person name="Stinear T.P."/>
            <person name="Pidot S.J."/>
        </authorList>
    </citation>
    <scope>NUCLEOTIDE SEQUENCE [LARGE SCALE GENOMIC DNA]</scope>
    <source>
        <strain evidence="3 4">AUSMDU00024985</strain>
    </source>
</reference>
<dbReference type="EMBL" id="CP046171">
    <property type="protein sequence ID" value="QIS06248.1"/>
    <property type="molecule type" value="Genomic_DNA"/>
</dbReference>
<dbReference type="InterPro" id="IPR036435">
    <property type="entry name" value="Leukocidin/porin_MspA_sf"/>
</dbReference>
<dbReference type="InterPro" id="IPR015286">
    <property type="entry name" value="Porin_fam_mycobact-type"/>
</dbReference>
<dbReference type="AlphaFoldDB" id="A0A6G9XZ77"/>
<evidence type="ECO:0000313" key="4">
    <source>
        <dbReference type="Proteomes" id="UP000501705"/>
    </source>
</evidence>
<sequence length="216" mass="22116">MINRKNLLRRAGLGAAVAVAMGLCSTGVAEAGTFVPLPGGELTKTLADGTVVTVALVGESVEVEPYLGLLPLPRNAAVSGRVRVELSGPPEGKAGSIFPGYTVGCEADVSGGITGDLDAAEPRAGAVTEGALVLGPGQVQSFYVRGLEQAGDLGTEVYTARNQFEGSSGSVSWTNETIALYGCSGPAQARAFVSLSVETDQLVTWITLWGEPFSLD</sequence>
<dbReference type="Gene3D" id="2.60.40.1650">
    <property type="entry name" value="Porin MspA (Ig-like beta-sandwich domain)"/>
    <property type="match status" value="2"/>
</dbReference>
<dbReference type="SUPFAM" id="SSF56959">
    <property type="entry name" value="Leukocidin-like"/>
    <property type="match status" value="1"/>
</dbReference>
<name>A0A6G9XZ77_NOCBR</name>
<evidence type="ECO:0000256" key="1">
    <source>
        <dbReference type="ARBA" id="ARBA00022729"/>
    </source>
</evidence>
<dbReference type="PROSITE" id="PS51318">
    <property type="entry name" value="TAT"/>
    <property type="match status" value="1"/>
</dbReference>
<evidence type="ECO:0000313" key="3">
    <source>
        <dbReference type="EMBL" id="QIS06248.1"/>
    </source>
</evidence>
<dbReference type="RefSeq" id="WP_167465293.1">
    <property type="nucleotide sequence ID" value="NZ_CP046171.1"/>
</dbReference>
<protein>
    <submittedName>
        <fullName evidence="3">Porin</fullName>
    </submittedName>
</protein>
<proteinExistence type="predicted"/>
<keyword evidence="1 2" id="KW-0732">Signal</keyword>
<dbReference type="InterPro" id="IPR006311">
    <property type="entry name" value="TAT_signal"/>
</dbReference>